<comment type="caution">
    <text evidence="1">The sequence shown here is derived from an EMBL/GenBank/DDBJ whole genome shotgun (WGS) entry which is preliminary data.</text>
</comment>
<evidence type="ECO:0000313" key="2">
    <source>
        <dbReference type="Proteomes" id="UP001211987"/>
    </source>
</evidence>
<accession>A0A9Q7HUX3</accession>
<proteinExistence type="predicted"/>
<dbReference type="Proteomes" id="UP001211987">
    <property type="component" value="Unassembled WGS sequence"/>
</dbReference>
<dbReference type="RefSeq" id="WP_008792639.1">
    <property type="nucleotide sequence ID" value="NZ_AP031443.1"/>
</dbReference>
<gene>
    <name evidence="1" type="ORF">PM738_14815</name>
</gene>
<evidence type="ECO:0000313" key="1">
    <source>
        <dbReference type="EMBL" id="MDB7085077.1"/>
    </source>
</evidence>
<dbReference type="AlphaFoldDB" id="A0A9Q7HUX3"/>
<protein>
    <submittedName>
        <fullName evidence="1">Uncharacterized protein</fullName>
    </submittedName>
</protein>
<reference evidence="1" key="1">
    <citation type="submission" date="2023-01" db="EMBL/GenBank/DDBJ databases">
        <title>Human gut microbiome strain richness.</title>
        <authorList>
            <person name="Chen-Liaw A."/>
        </authorList>
    </citation>
    <scope>NUCLEOTIDE SEQUENCE</scope>
    <source>
        <strain evidence="1">1001217st2_G6_1001217B_191108</strain>
    </source>
</reference>
<sequence length="379" mass="42018">MPKKYFKIGCTVIIVTLIGLFLKNNAPANNYKNPDTLNIQDKQSMMMADKAVEKIARGTSGKFETLYLGADGQFQWNILNPEETSFFDEDGKAIKSILLISTKLQTSTPFDQESNRYETSTLRQAEIALASQTLSPKEAEVIFNTTQPGGDVVTVTSYSFIESQLFGDKFFAPTAKIMNSNSCGLEDRHYRQEGNYYWLSAAAKDDPKLAGYISKCGVFAQLDITVEHLSARATANLDPHAVLFFAAAQGGKVSGVVGSKAMQDVEHQELLSDYRLTLKDASQTLVVSDQVKENNKISFNYNAQGDGDLLSAVIIDKTQNEIVSYGQLADISVTKMGVALIELPKKYDHDNYQIKVFSEQYNGDYKTDYASELVDLKIE</sequence>
<dbReference type="EMBL" id="JAQLKE010000030">
    <property type="protein sequence ID" value="MDB7085077.1"/>
    <property type="molecule type" value="Genomic_DNA"/>
</dbReference>
<organism evidence="1 2">
    <name type="scientific">Thomasclavelia ramosa</name>
    <dbReference type="NCBI Taxonomy" id="1547"/>
    <lineage>
        <taxon>Bacteria</taxon>
        <taxon>Bacillati</taxon>
        <taxon>Bacillota</taxon>
        <taxon>Erysipelotrichia</taxon>
        <taxon>Erysipelotrichales</taxon>
        <taxon>Coprobacillaceae</taxon>
        <taxon>Thomasclavelia</taxon>
    </lineage>
</organism>
<name>A0A9Q7HUX3_9FIRM</name>